<dbReference type="GO" id="GO:0008195">
    <property type="term" value="F:phosphatidate phosphatase activity"/>
    <property type="evidence" value="ECO:0007669"/>
    <property type="project" value="TreeGrafter"/>
</dbReference>
<evidence type="ECO:0000313" key="8">
    <source>
        <dbReference type="EMBL" id="CAF0938401.1"/>
    </source>
</evidence>
<feature type="transmembrane region" description="Helical" evidence="6">
    <location>
        <begin position="232"/>
        <end position="254"/>
    </location>
</feature>
<feature type="transmembrane region" description="Helical" evidence="6">
    <location>
        <begin position="202"/>
        <end position="220"/>
    </location>
</feature>
<dbReference type="Pfam" id="PF01569">
    <property type="entry name" value="PAP2"/>
    <property type="match status" value="1"/>
</dbReference>
<dbReference type="GO" id="GO:0046839">
    <property type="term" value="P:phospholipid dephosphorylation"/>
    <property type="evidence" value="ECO:0007669"/>
    <property type="project" value="TreeGrafter"/>
</dbReference>
<sequence>MKTMNEINNSFVGMQHPVINDIQNNEPRPKREVMTLRIYIRTFWMDYLVMVILGIIGIVVNGLRPIPNRVFPVYFRDGEIVNPEFGYSFGINIIPTWLSGLLAFIIPFVFIMLMQIRVRSFNDVNTATMGLLFSIISGAVFQVLIKWLIGGLRPHFFSVCKPSINPASVGTGKGFDGLMFDRSICTGDEKEINFALQSMPSGHATAAFASLVYCSLYLNGKLKVFANYRPQYWKFVLFYAPLLGAVLIASSLTIDHYHHWYDILAGSIIGIMFAVGSYRFQYASVWDFRFNHIPLPRIEADYGFDYHLDQLQESMSGSKKGGWKNGHIHGAPFDATATLSVLPTSAQMRGELNLE</sequence>
<evidence type="ECO:0000256" key="6">
    <source>
        <dbReference type="SAM" id="Phobius"/>
    </source>
</evidence>
<keyword evidence="3 6" id="KW-0812">Transmembrane</keyword>
<evidence type="ECO:0000313" key="9">
    <source>
        <dbReference type="EMBL" id="CAF1059497.1"/>
    </source>
</evidence>
<proteinExistence type="inferred from homology"/>
<dbReference type="SUPFAM" id="SSF48317">
    <property type="entry name" value="Acid phosphatase/Vanadium-dependent haloperoxidase"/>
    <property type="match status" value="1"/>
</dbReference>
<reference evidence="9" key="1">
    <citation type="submission" date="2021-02" db="EMBL/GenBank/DDBJ databases">
        <authorList>
            <person name="Nowell W R."/>
        </authorList>
    </citation>
    <scope>NUCLEOTIDE SEQUENCE</scope>
</reference>
<dbReference type="AlphaFoldDB" id="A0A814L7E3"/>
<evidence type="ECO:0000313" key="11">
    <source>
        <dbReference type="Proteomes" id="UP000663832"/>
    </source>
</evidence>
<dbReference type="EMBL" id="CAJNOM010000131">
    <property type="protein sequence ID" value="CAF1108923.1"/>
    <property type="molecule type" value="Genomic_DNA"/>
</dbReference>
<dbReference type="CDD" id="cd03390">
    <property type="entry name" value="PAP2_containing_1_like"/>
    <property type="match status" value="1"/>
</dbReference>
<evidence type="ECO:0000256" key="3">
    <source>
        <dbReference type="ARBA" id="ARBA00022692"/>
    </source>
</evidence>
<dbReference type="Gene3D" id="1.20.144.10">
    <property type="entry name" value="Phosphatidic acid phosphatase type 2/haloperoxidase"/>
    <property type="match status" value="1"/>
</dbReference>
<dbReference type="PANTHER" id="PTHR10165:SF84">
    <property type="entry name" value="PHOSPHATIDIC ACID PHOSPHATASE BETA"/>
    <property type="match status" value="1"/>
</dbReference>
<dbReference type="Proteomes" id="UP000663877">
    <property type="component" value="Unassembled WGS sequence"/>
</dbReference>
<protein>
    <recommendedName>
        <fullName evidence="7">Phosphatidic acid phosphatase type 2/haloperoxidase domain-containing protein</fullName>
    </recommendedName>
</protein>
<dbReference type="PANTHER" id="PTHR10165">
    <property type="entry name" value="LIPID PHOSPHATE PHOSPHATASE"/>
    <property type="match status" value="1"/>
</dbReference>
<comment type="caution">
    <text evidence="9">The sequence shown here is derived from an EMBL/GenBank/DDBJ whole genome shotgun (WGS) entry which is preliminary data.</text>
</comment>
<dbReference type="EMBL" id="CAJNOM010000106">
    <property type="protein sequence ID" value="CAF1059497.1"/>
    <property type="molecule type" value="Genomic_DNA"/>
</dbReference>
<comment type="subcellular location">
    <subcellularLocation>
        <location evidence="1">Membrane</location>
        <topology evidence="1">Multi-pass membrane protein</topology>
    </subcellularLocation>
</comment>
<keyword evidence="5 6" id="KW-0472">Membrane</keyword>
<feature type="transmembrane region" description="Helical" evidence="6">
    <location>
        <begin position="260"/>
        <end position="280"/>
    </location>
</feature>
<dbReference type="SMART" id="SM00014">
    <property type="entry name" value="acidPPc"/>
    <property type="match status" value="1"/>
</dbReference>
<evidence type="ECO:0000256" key="2">
    <source>
        <dbReference type="ARBA" id="ARBA00008816"/>
    </source>
</evidence>
<dbReference type="InterPro" id="IPR043216">
    <property type="entry name" value="PAP-like"/>
</dbReference>
<dbReference type="OrthoDB" id="10030083at2759"/>
<feature type="domain" description="Phosphatidic acid phosphatase type 2/haloperoxidase" evidence="7">
    <location>
        <begin position="126"/>
        <end position="278"/>
    </location>
</feature>
<comment type="similarity">
    <text evidence="2">Belongs to the PA-phosphatase related phosphoesterase family.</text>
</comment>
<dbReference type="InterPro" id="IPR000326">
    <property type="entry name" value="PAP2/HPO"/>
</dbReference>
<keyword evidence="11" id="KW-1185">Reference proteome</keyword>
<feature type="transmembrane region" description="Helical" evidence="6">
    <location>
        <begin position="38"/>
        <end position="60"/>
    </location>
</feature>
<dbReference type="Proteomes" id="UP000663832">
    <property type="component" value="Unassembled WGS sequence"/>
</dbReference>
<evidence type="ECO:0000259" key="7">
    <source>
        <dbReference type="SMART" id="SM00014"/>
    </source>
</evidence>
<name>A0A814L7E3_9BILA</name>
<evidence type="ECO:0000256" key="5">
    <source>
        <dbReference type="ARBA" id="ARBA00023136"/>
    </source>
</evidence>
<evidence type="ECO:0000313" key="10">
    <source>
        <dbReference type="EMBL" id="CAF1108923.1"/>
    </source>
</evidence>
<dbReference type="GO" id="GO:0016020">
    <property type="term" value="C:membrane"/>
    <property type="evidence" value="ECO:0007669"/>
    <property type="project" value="UniProtKB-SubCell"/>
</dbReference>
<dbReference type="GO" id="GO:0006644">
    <property type="term" value="P:phospholipid metabolic process"/>
    <property type="evidence" value="ECO:0007669"/>
    <property type="project" value="InterPro"/>
</dbReference>
<feature type="transmembrane region" description="Helical" evidence="6">
    <location>
        <begin position="126"/>
        <end position="149"/>
    </location>
</feature>
<keyword evidence="4 6" id="KW-1133">Transmembrane helix</keyword>
<dbReference type="InterPro" id="IPR036938">
    <property type="entry name" value="PAP2/HPO_sf"/>
</dbReference>
<gene>
    <name evidence="8" type="ORF">BJG266_LOCUS12503</name>
    <name evidence="9" type="ORF">QVE165_LOCUS18074</name>
    <name evidence="10" type="ORF">QVE165_LOCUS20728</name>
</gene>
<evidence type="ECO:0000256" key="4">
    <source>
        <dbReference type="ARBA" id="ARBA00022989"/>
    </source>
</evidence>
<accession>A0A814L7E3</accession>
<dbReference type="EMBL" id="CAJNOI010000048">
    <property type="protein sequence ID" value="CAF0938401.1"/>
    <property type="molecule type" value="Genomic_DNA"/>
</dbReference>
<organism evidence="9 11">
    <name type="scientific">Adineta steineri</name>
    <dbReference type="NCBI Taxonomy" id="433720"/>
    <lineage>
        <taxon>Eukaryota</taxon>
        <taxon>Metazoa</taxon>
        <taxon>Spiralia</taxon>
        <taxon>Gnathifera</taxon>
        <taxon>Rotifera</taxon>
        <taxon>Eurotatoria</taxon>
        <taxon>Bdelloidea</taxon>
        <taxon>Adinetida</taxon>
        <taxon>Adinetidae</taxon>
        <taxon>Adineta</taxon>
    </lineage>
</organism>
<evidence type="ECO:0000256" key="1">
    <source>
        <dbReference type="ARBA" id="ARBA00004141"/>
    </source>
</evidence>
<feature type="transmembrane region" description="Helical" evidence="6">
    <location>
        <begin position="93"/>
        <end position="114"/>
    </location>
</feature>